<evidence type="ECO:0000256" key="2">
    <source>
        <dbReference type="ARBA" id="ARBA00022803"/>
    </source>
</evidence>
<gene>
    <name evidence="3" type="ORF">BW900_19850</name>
</gene>
<protein>
    <submittedName>
        <fullName evidence="3">Uncharacterized protein</fullName>
    </submittedName>
</protein>
<dbReference type="Pfam" id="PF13424">
    <property type="entry name" value="TPR_12"/>
    <property type="match status" value="1"/>
</dbReference>
<dbReference type="InterPro" id="IPR050498">
    <property type="entry name" value="Ycf3"/>
</dbReference>
<dbReference type="PANTHER" id="PTHR44858:SF1">
    <property type="entry name" value="UDP-N-ACETYLGLUCOSAMINE--PEPTIDE N-ACETYLGLUCOSAMINYLTRANSFERASE SPINDLY-RELATED"/>
    <property type="match status" value="1"/>
</dbReference>
<dbReference type="EMBL" id="MUAI01000020">
    <property type="protein sequence ID" value="OOR04826.1"/>
    <property type="molecule type" value="Genomic_DNA"/>
</dbReference>
<comment type="caution">
    <text evidence="3">The sequence shown here is derived from an EMBL/GenBank/DDBJ whole genome shotgun (WGS) entry which is preliminary data.</text>
</comment>
<evidence type="ECO:0000313" key="4">
    <source>
        <dbReference type="Proteomes" id="UP000190696"/>
    </source>
</evidence>
<dbReference type="PANTHER" id="PTHR44858">
    <property type="entry name" value="TETRATRICOPEPTIDE REPEAT PROTEIN 6"/>
    <property type="match status" value="1"/>
</dbReference>
<dbReference type="Proteomes" id="UP000190696">
    <property type="component" value="Unassembled WGS sequence"/>
</dbReference>
<dbReference type="InterPro" id="IPR011990">
    <property type="entry name" value="TPR-like_helical_dom_sf"/>
</dbReference>
<evidence type="ECO:0000313" key="3">
    <source>
        <dbReference type="EMBL" id="OOR04826.1"/>
    </source>
</evidence>
<proteinExistence type="predicted"/>
<reference evidence="3 4" key="1">
    <citation type="submission" date="2017-01" db="EMBL/GenBank/DDBJ databases">
        <title>Bacillus cereus isolates.</title>
        <authorList>
            <person name="Beno S.M."/>
        </authorList>
    </citation>
    <scope>NUCLEOTIDE SEQUENCE [LARGE SCALE GENOMIC DNA]</scope>
    <source>
        <strain evidence="3 4">FSL W7-1108</strain>
    </source>
</reference>
<dbReference type="Pfam" id="PF13181">
    <property type="entry name" value="TPR_8"/>
    <property type="match status" value="1"/>
</dbReference>
<dbReference type="InterPro" id="IPR019734">
    <property type="entry name" value="TPR_rpt"/>
</dbReference>
<dbReference type="AlphaFoldDB" id="A0A0A0WJU2"/>
<keyword evidence="1" id="KW-0677">Repeat</keyword>
<accession>A0A0A0WJU2</accession>
<dbReference type="KEGG" id="bww:bwei_1426"/>
<keyword evidence="2" id="KW-0802">TPR repeat</keyword>
<name>A0A0A0WJU2_BACMY</name>
<organism evidence="3 4">
    <name type="scientific">Bacillus mycoides</name>
    <dbReference type="NCBI Taxonomy" id="1405"/>
    <lineage>
        <taxon>Bacteria</taxon>
        <taxon>Bacillati</taxon>
        <taxon>Bacillota</taxon>
        <taxon>Bacilli</taxon>
        <taxon>Bacillales</taxon>
        <taxon>Bacillaceae</taxon>
        <taxon>Bacillus</taxon>
        <taxon>Bacillus cereus group</taxon>
    </lineage>
</organism>
<dbReference type="Gene3D" id="1.25.40.10">
    <property type="entry name" value="Tetratricopeptide repeat domain"/>
    <property type="match status" value="1"/>
</dbReference>
<evidence type="ECO:0000256" key="1">
    <source>
        <dbReference type="ARBA" id="ARBA00022737"/>
    </source>
</evidence>
<sequence length="365" mass="42304">MNTLLTGSTYATKHLEAWYHAILTQNVVVSHDCYHAAAKEQKEMLLQGNTENASYQLFFDLLKFRYAVFTEGLSITKDSFESINAYAIPSDLQLSYLYHYYNAIYYTALNKFDKADDYFEKAKSSLTSLTNVEQADFYYRYAVYHFQMQQPSQAIVNATKALDIFQTINDCERNVTSCLSVLGGAYVAVGHYEKAEELYYKAIDILQKLNEEPLLLHVRNNLGTLYANQDLSEQAIRQLSEVIEKMPKHYKALFLLAQENGKLGNIELANKYIQTGKEIVLQLDNEEYKHHFSILEANINEFELEQLDKIVQAGIHYFNAESLFSYTSEYCEKIATTYHKKLQFEKASEYFLKSIEANKKNERRL</sequence>
<dbReference type="SMART" id="SM00028">
    <property type="entry name" value="TPR"/>
    <property type="match status" value="6"/>
</dbReference>
<dbReference type="SUPFAM" id="SSF48452">
    <property type="entry name" value="TPR-like"/>
    <property type="match status" value="1"/>
</dbReference>
<dbReference type="RefSeq" id="WP_033709371.1">
    <property type="nucleotide sequence ID" value="NZ_CP009746.1"/>
</dbReference>
<dbReference type="PROSITE" id="PS50005">
    <property type="entry name" value="TPR"/>
    <property type="match status" value="1"/>
</dbReference>